<keyword evidence="4" id="KW-1185">Reference proteome</keyword>
<dbReference type="KEGG" id="cqu:CpipJ_CPIJ011057"/>
<dbReference type="STRING" id="7176.B0WWW5"/>
<accession>B0WWW5</accession>
<dbReference type="VEuPathDB" id="VectorBase:CPIJ011057"/>
<sequence length="162" mass="18311">MDSMAKIAELEIAEKEKMKEKVITRTKACTVVIRGATQLIIDKADRSLHDALRVVAAETSRKESMAMEAFGLALCTCSQHAHRRTLQRWPDLDILDSRIMLLEQKFNEKMIVSIKMNKTTSQMFIVTSICDTNFEMISPKSDHRTGTPLLPVPQRTPATGFM</sequence>
<dbReference type="InParanoid" id="B0WWW5"/>
<gene>
    <name evidence="3" type="primary">6044359</name>
    <name evidence="2" type="ORF">CpipJ_CPIJ011057</name>
</gene>
<proteinExistence type="predicted"/>
<dbReference type="Gene3D" id="3.30.260.10">
    <property type="entry name" value="TCP-1-like chaperonin intermediate domain"/>
    <property type="match status" value="1"/>
</dbReference>
<evidence type="ECO:0000256" key="1">
    <source>
        <dbReference type="SAM" id="MobiDB-lite"/>
    </source>
</evidence>
<reference evidence="2" key="1">
    <citation type="submission" date="2007-03" db="EMBL/GenBank/DDBJ databases">
        <title>Annotation of Culex pipiens quinquefasciatus.</title>
        <authorList>
            <consortium name="The Broad Institute Genome Sequencing Platform"/>
            <person name="Atkinson P.W."/>
            <person name="Hemingway J."/>
            <person name="Christensen B.M."/>
            <person name="Higgs S."/>
            <person name="Kodira C."/>
            <person name="Hannick L."/>
            <person name="Megy K."/>
            <person name="O'Leary S."/>
            <person name="Pearson M."/>
            <person name="Haas B.J."/>
            <person name="Mauceli E."/>
            <person name="Wortman J.R."/>
            <person name="Lee N.H."/>
            <person name="Guigo R."/>
            <person name="Stanke M."/>
            <person name="Alvarado L."/>
            <person name="Amedeo P."/>
            <person name="Antoine C.H."/>
            <person name="Arensburger P."/>
            <person name="Bidwell S.L."/>
            <person name="Crawford M."/>
            <person name="Camaro F."/>
            <person name="Devon K."/>
            <person name="Engels R."/>
            <person name="Hammond M."/>
            <person name="Howarth C."/>
            <person name="Koehrsen M."/>
            <person name="Lawson D."/>
            <person name="Montgomery P."/>
            <person name="Nene V."/>
            <person name="Nusbaum C."/>
            <person name="Puiu D."/>
            <person name="Romero-Severson J."/>
            <person name="Severson D.W."/>
            <person name="Shumway M."/>
            <person name="Sisk P."/>
            <person name="Stolte C."/>
            <person name="Zeng Q."/>
            <person name="Eisenstadt E."/>
            <person name="Fraser-Liggett C."/>
            <person name="Strausberg R."/>
            <person name="Galagan J."/>
            <person name="Birren B."/>
            <person name="Collins F.H."/>
        </authorList>
    </citation>
    <scope>NUCLEOTIDE SEQUENCE [LARGE SCALE GENOMIC DNA]</scope>
    <source>
        <strain evidence="2">JHB</strain>
    </source>
</reference>
<protein>
    <submittedName>
        <fullName evidence="2 3">Chaperonin</fullName>
    </submittedName>
</protein>
<dbReference type="AlphaFoldDB" id="B0WWW5"/>
<evidence type="ECO:0000313" key="2">
    <source>
        <dbReference type="EMBL" id="EDS36226.1"/>
    </source>
</evidence>
<dbReference type="EnsemblMetazoa" id="CPIJ011057-RA">
    <property type="protein sequence ID" value="CPIJ011057-PA"/>
    <property type="gene ID" value="CPIJ011057"/>
</dbReference>
<reference evidence="3" key="2">
    <citation type="submission" date="2021-02" db="UniProtKB">
        <authorList>
            <consortium name="EnsemblMetazoa"/>
        </authorList>
    </citation>
    <scope>IDENTIFICATION</scope>
    <source>
        <strain evidence="3">JHB</strain>
    </source>
</reference>
<dbReference type="SUPFAM" id="SSF54849">
    <property type="entry name" value="GroEL-intermediate domain like"/>
    <property type="match status" value="1"/>
</dbReference>
<name>B0WWW5_CULQU</name>
<dbReference type="HOGENOM" id="CLU_1637086_0_0_1"/>
<feature type="region of interest" description="Disordered" evidence="1">
    <location>
        <begin position="142"/>
        <end position="162"/>
    </location>
</feature>
<dbReference type="Proteomes" id="UP000002320">
    <property type="component" value="Unassembled WGS sequence"/>
</dbReference>
<organism>
    <name type="scientific">Culex quinquefasciatus</name>
    <name type="common">Southern house mosquito</name>
    <name type="synonym">Culex pungens</name>
    <dbReference type="NCBI Taxonomy" id="7176"/>
    <lineage>
        <taxon>Eukaryota</taxon>
        <taxon>Metazoa</taxon>
        <taxon>Ecdysozoa</taxon>
        <taxon>Arthropoda</taxon>
        <taxon>Hexapoda</taxon>
        <taxon>Insecta</taxon>
        <taxon>Pterygota</taxon>
        <taxon>Neoptera</taxon>
        <taxon>Endopterygota</taxon>
        <taxon>Diptera</taxon>
        <taxon>Nematocera</taxon>
        <taxon>Culicoidea</taxon>
        <taxon>Culicidae</taxon>
        <taxon>Culicinae</taxon>
        <taxon>Culicini</taxon>
        <taxon>Culex</taxon>
        <taxon>Culex</taxon>
    </lineage>
</organism>
<evidence type="ECO:0000313" key="4">
    <source>
        <dbReference type="Proteomes" id="UP000002320"/>
    </source>
</evidence>
<dbReference type="InterPro" id="IPR027410">
    <property type="entry name" value="TCP-1-like_intermed_sf"/>
</dbReference>
<evidence type="ECO:0000313" key="3">
    <source>
        <dbReference type="EnsemblMetazoa" id="CPIJ011057-PA"/>
    </source>
</evidence>
<dbReference type="EMBL" id="DS232153">
    <property type="protein sequence ID" value="EDS36226.1"/>
    <property type="molecule type" value="Genomic_DNA"/>
</dbReference>